<keyword evidence="6" id="KW-0554">One-carbon metabolism</keyword>
<evidence type="ECO:0000256" key="11">
    <source>
        <dbReference type="ARBA" id="ARBA00022842"/>
    </source>
</evidence>
<dbReference type="SUPFAM" id="SSF55973">
    <property type="entry name" value="S-adenosylmethionine synthetase"/>
    <property type="match status" value="3"/>
</dbReference>
<keyword evidence="12 14" id="KW-0630">Potassium</keyword>
<dbReference type="Proteomes" id="UP001524435">
    <property type="component" value="Unassembled WGS sequence"/>
</dbReference>
<proteinExistence type="inferred from homology"/>
<evidence type="ECO:0000256" key="10">
    <source>
        <dbReference type="ARBA" id="ARBA00022840"/>
    </source>
</evidence>
<keyword evidence="9" id="KW-0547">Nucleotide-binding</keyword>
<dbReference type="Gene3D" id="3.30.300.10">
    <property type="match status" value="3"/>
</dbReference>
<evidence type="ECO:0000256" key="4">
    <source>
        <dbReference type="ARBA" id="ARBA00009685"/>
    </source>
</evidence>
<gene>
    <name evidence="19" type="primary">metK</name>
    <name evidence="19" type="ORF">NE663_05335</name>
</gene>
<feature type="domain" description="S-adenosylmethionine synthetase N-terminal" evidence="16">
    <location>
        <begin position="4"/>
        <end position="97"/>
    </location>
</feature>
<evidence type="ECO:0000256" key="12">
    <source>
        <dbReference type="ARBA" id="ARBA00022958"/>
    </source>
</evidence>
<evidence type="ECO:0000256" key="2">
    <source>
        <dbReference type="ARBA" id="ARBA00001958"/>
    </source>
</evidence>
<keyword evidence="20" id="KW-1185">Reference proteome</keyword>
<dbReference type="InterPro" id="IPR022636">
    <property type="entry name" value="S-AdoMet_synthetase_sfam"/>
</dbReference>
<dbReference type="InterPro" id="IPR002133">
    <property type="entry name" value="S-AdoMet_synthetase"/>
</dbReference>
<dbReference type="PROSITE" id="PS00376">
    <property type="entry name" value="ADOMET_SYNTHASE_1"/>
    <property type="match status" value="1"/>
</dbReference>
<comment type="similarity">
    <text evidence="4 15">Belongs to the AdoMet synthase family.</text>
</comment>
<dbReference type="PIRSF" id="PIRSF000497">
    <property type="entry name" value="MAT"/>
    <property type="match status" value="1"/>
</dbReference>
<evidence type="ECO:0000259" key="18">
    <source>
        <dbReference type="Pfam" id="PF02773"/>
    </source>
</evidence>
<dbReference type="Pfam" id="PF00438">
    <property type="entry name" value="S-AdoMet_synt_N"/>
    <property type="match status" value="1"/>
</dbReference>
<keyword evidence="10" id="KW-0067">ATP-binding</keyword>
<evidence type="ECO:0000256" key="5">
    <source>
        <dbReference type="ARBA" id="ARBA00012828"/>
    </source>
</evidence>
<accession>A0ABT1SKC1</accession>
<dbReference type="PANTHER" id="PTHR11964">
    <property type="entry name" value="S-ADENOSYLMETHIONINE SYNTHETASE"/>
    <property type="match status" value="1"/>
</dbReference>
<sequence length="369" mass="40949">MRDYLFTSESITEGHPDKICDQIADSILDEALRQDPNSKMAVEATIKDDFVLIYGEANTSAKIDYEQIAKDTIKKIGYEETYEVMVKVNKQSSEINHAVTAQENEGEIGAGDQGIMFGFACAESDEYMPAPIYYAHKLARQLAKVRKSDPHSILGPDGKTQVSVEYEDDHIKRIDTIVVSTQHKKEATQEEIRELIMKEVIAPCIEPELIDASTKFLINPSGSFVVGGSFGDSGTTGRKIVCDTYGGMGRIGGGCFSSKDPTKVDRSAAYYCRYVAKNIVAHGLAHKCEIEVAYAIGKSKPVSLMVETFGTGTKSDEEILAIIKRNFNFEVGNILKELDLRKPIYAKTSCYGHFGDPQFTWEKIIDLKY</sequence>
<evidence type="ECO:0000256" key="14">
    <source>
        <dbReference type="RuleBase" id="RU000542"/>
    </source>
</evidence>
<dbReference type="Pfam" id="PF02773">
    <property type="entry name" value="S-AdoMet_synt_C"/>
    <property type="match status" value="1"/>
</dbReference>
<evidence type="ECO:0000313" key="20">
    <source>
        <dbReference type="Proteomes" id="UP001524435"/>
    </source>
</evidence>
<dbReference type="CDD" id="cd18079">
    <property type="entry name" value="S-AdoMet_synt"/>
    <property type="match status" value="1"/>
</dbReference>
<dbReference type="NCBIfam" id="TIGR01034">
    <property type="entry name" value="metK"/>
    <property type="match status" value="1"/>
</dbReference>
<organism evidence="19 20">
    <name type="scientific">Massilicoli timonensis</name>
    <dbReference type="NCBI Taxonomy" id="2015901"/>
    <lineage>
        <taxon>Bacteria</taxon>
        <taxon>Bacillati</taxon>
        <taxon>Bacillota</taxon>
        <taxon>Erysipelotrichia</taxon>
        <taxon>Erysipelotrichales</taxon>
        <taxon>Erysipelotrichaceae</taxon>
        <taxon>Massilicoli</taxon>
    </lineage>
</organism>
<dbReference type="GO" id="GO:0004478">
    <property type="term" value="F:methionine adenosyltransferase activity"/>
    <property type="evidence" value="ECO:0007669"/>
    <property type="project" value="UniProtKB-EC"/>
</dbReference>
<comment type="cofactor">
    <cofactor evidence="1">
        <name>Mg(2+)</name>
        <dbReference type="ChEBI" id="CHEBI:18420"/>
    </cofactor>
</comment>
<name>A0ABT1SKC1_9FIRM</name>
<dbReference type="Pfam" id="PF02772">
    <property type="entry name" value="S-AdoMet_synt_M"/>
    <property type="match status" value="1"/>
</dbReference>
<evidence type="ECO:0000256" key="9">
    <source>
        <dbReference type="ARBA" id="ARBA00022741"/>
    </source>
</evidence>
<dbReference type="PROSITE" id="PS00377">
    <property type="entry name" value="ADOMET_SYNTHASE_2"/>
    <property type="match status" value="1"/>
</dbReference>
<evidence type="ECO:0000256" key="7">
    <source>
        <dbReference type="ARBA" id="ARBA00022679"/>
    </source>
</evidence>
<dbReference type="EMBL" id="JANGCH010000005">
    <property type="protein sequence ID" value="MCQ5121682.1"/>
    <property type="molecule type" value="Genomic_DNA"/>
</dbReference>
<evidence type="ECO:0000313" key="19">
    <source>
        <dbReference type="EMBL" id="MCQ5121682.1"/>
    </source>
</evidence>
<dbReference type="RefSeq" id="WP_102268346.1">
    <property type="nucleotide sequence ID" value="NZ_CALVCM010000005.1"/>
</dbReference>
<comment type="pathway">
    <text evidence="3">Amino-acid biosynthesis; S-adenosyl-L-methionine biosynthesis; S-adenosyl-L-methionine from L-methionine: step 1/1.</text>
</comment>
<comment type="caution">
    <text evidence="19">The sequence shown here is derived from an EMBL/GenBank/DDBJ whole genome shotgun (WGS) entry which is preliminary data.</text>
</comment>
<keyword evidence="11 14" id="KW-0460">Magnesium</keyword>
<comment type="cofactor">
    <cofactor evidence="2">
        <name>K(+)</name>
        <dbReference type="ChEBI" id="CHEBI:29103"/>
    </cofactor>
</comment>
<feature type="domain" description="S-adenosylmethionine synthetase C-terminal" evidence="18">
    <location>
        <begin position="226"/>
        <end position="363"/>
    </location>
</feature>
<feature type="domain" description="S-adenosylmethionine synthetase central" evidence="17">
    <location>
        <begin position="107"/>
        <end position="224"/>
    </location>
</feature>
<keyword evidence="8 14" id="KW-0479">Metal-binding</keyword>
<evidence type="ECO:0000256" key="13">
    <source>
        <dbReference type="NCBIfam" id="TIGR01034"/>
    </source>
</evidence>
<keyword evidence="7 19" id="KW-0808">Transferase</keyword>
<evidence type="ECO:0000256" key="6">
    <source>
        <dbReference type="ARBA" id="ARBA00022563"/>
    </source>
</evidence>
<evidence type="ECO:0000256" key="15">
    <source>
        <dbReference type="RuleBase" id="RU004462"/>
    </source>
</evidence>
<comment type="subcellular location">
    <subcellularLocation>
        <location evidence="14">Cytoplasm</location>
    </subcellularLocation>
</comment>
<evidence type="ECO:0000259" key="17">
    <source>
        <dbReference type="Pfam" id="PF02772"/>
    </source>
</evidence>
<dbReference type="InterPro" id="IPR022630">
    <property type="entry name" value="S-AdoMet_synt_C"/>
</dbReference>
<evidence type="ECO:0000256" key="3">
    <source>
        <dbReference type="ARBA" id="ARBA00005224"/>
    </source>
</evidence>
<dbReference type="InterPro" id="IPR022628">
    <property type="entry name" value="S-AdoMet_synt_N"/>
</dbReference>
<evidence type="ECO:0000256" key="8">
    <source>
        <dbReference type="ARBA" id="ARBA00022723"/>
    </source>
</evidence>
<evidence type="ECO:0000256" key="1">
    <source>
        <dbReference type="ARBA" id="ARBA00001946"/>
    </source>
</evidence>
<dbReference type="InterPro" id="IPR022631">
    <property type="entry name" value="ADOMET_SYNTHASE_CS"/>
</dbReference>
<dbReference type="EC" id="2.5.1.6" evidence="5 13"/>
<dbReference type="InterPro" id="IPR022629">
    <property type="entry name" value="S-AdoMet_synt_central"/>
</dbReference>
<protein>
    <recommendedName>
        <fullName evidence="5 13">Methionine adenosyltransferase</fullName>
        <ecNumber evidence="5 13">2.5.1.6</ecNumber>
    </recommendedName>
</protein>
<evidence type="ECO:0000259" key="16">
    <source>
        <dbReference type="Pfam" id="PF00438"/>
    </source>
</evidence>
<reference evidence="19 20" key="1">
    <citation type="submission" date="2022-06" db="EMBL/GenBank/DDBJ databases">
        <title>Isolation of gut microbiota from human fecal samples.</title>
        <authorList>
            <person name="Pamer E.G."/>
            <person name="Barat B."/>
            <person name="Waligurski E."/>
            <person name="Medina S."/>
            <person name="Paddock L."/>
            <person name="Mostad J."/>
        </authorList>
    </citation>
    <scope>NUCLEOTIDE SEQUENCE [LARGE SCALE GENOMIC DNA]</scope>
    <source>
        <strain evidence="19 20">DFI.6.1</strain>
    </source>
</reference>
<comment type="subunit">
    <text evidence="14">Homotetramer.</text>
</comment>